<accession>A0ABQ5V655</accession>
<proteinExistence type="predicted"/>
<comment type="caution">
    <text evidence="2">The sequence shown here is derived from an EMBL/GenBank/DDBJ whole genome shotgun (WGS) entry which is preliminary data.</text>
</comment>
<dbReference type="EMBL" id="BSNK01000001">
    <property type="protein sequence ID" value="GLQ23006.1"/>
    <property type="molecule type" value="Genomic_DNA"/>
</dbReference>
<dbReference type="Proteomes" id="UP001161391">
    <property type="component" value="Unassembled WGS sequence"/>
</dbReference>
<organism evidence="2 3">
    <name type="scientific">Algimonas ampicilliniresistens</name>
    <dbReference type="NCBI Taxonomy" id="1298735"/>
    <lineage>
        <taxon>Bacteria</taxon>
        <taxon>Pseudomonadati</taxon>
        <taxon>Pseudomonadota</taxon>
        <taxon>Alphaproteobacteria</taxon>
        <taxon>Maricaulales</taxon>
        <taxon>Robiginitomaculaceae</taxon>
        <taxon>Algimonas</taxon>
    </lineage>
</organism>
<feature type="signal peptide" evidence="1">
    <location>
        <begin position="1"/>
        <end position="22"/>
    </location>
</feature>
<protein>
    <recommendedName>
        <fullName evidence="4">DUF1161 domain-containing protein</fullName>
    </recommendedName>
</protein>
<feature type="chain" id="PRO_5047283232" description="DUF1161 domain-containing protein" evidence="1">
    <location>
        <begin position="23"/>
        <end position="112"/>
    </location>
</feature>
<evidence type="ECO:0000256" key="1">
    <source>
        <dbReference type="SAM" id="SignalP"/>
    </source>
</evidence>
<sequence>MKLATAILGVTALIVLPQAAFANSAKTSEKISACTDEIQTQLGASDTQLEFKTVKGNSRVKTLNFRIEADGERDKVTCKVRRDNTVEVVWGKTVKPKMDKAVQAEVKTNAGE</sequence>
<reference evidence="2" key="2">
    <citation type="submission" date="2023-01" db="EMBL/GenBank/DDBJ databases">
        <title>Draft genome sequence of Algimonas ampicilliniresistens strain NBRC 108219.</title>
        <authorList>
            <person name="Sun Q."/>
            <person name="Mori K."/>
        </authorList>
    </citation>
    <scope>NUCLEOTIDE SEQUENCE</scope>
    <source>
        <strain evidence="2">NBRC 108219</strain>
    </source>
</reference>
<dbReference type="RefSeq" id="WP_284387977.1">
    <property type="nucleotide sequence ID" value="NZ_BSNK01000001.1"/>
</dbReference>
<keyword evidence="3" id="KW-1185">Reference proteome</keyword>
<evidence type="ECO:0008006" key="4">
    <source>
        <dbReference type="Google" id="ProtNLM"/>
    </source>
</evidence>
<evidence type="ECO:0000313" key="2">
    <source>
        <dbReference type="EMBL" id="GLQ23006.1"/>
    </source>
</evidence>
<reference evidence="2" key="1">
    <citation type="journal article" date="2014" name="Int. J. Syst. Evol. Microbiol.">
        <title>Complete genome of a new Firmicutes species belonging to the dominant human colonic microbiota ('Ruminococcus bicirculans') reveals two chromosomes and a selective capacity to utilize plant glucans.</title>
        <authorList>
            <consortium name="NISC Comparative Sequencing Program"/>
            <person name="Wegmann U."/>
            <person name="Louis P."/>
            <person name="Goesmann A."/>
            <person name="Henrissat B."/>
            <person name="Duncan S.H."/>
            <person name="Flint H.J."/>
        </authorList>
    </citation>
    <scope>NUCLEOTIDE SEQUENCE</scope>
    <source>
        <strain evidence="2">NBRC 108219</strain>
    </source>
</reference>
<gene>
    <name evidence="2" type="ORF">GCM10007853_08800</name>
</gene>
<name>A0ABQ5V655_9PROT</name>
<keyword evidence="1" id="KW-0732">Signal</keyword>
<evidence type="ECO:0000313" key="3">
    <source>
        <dbReference type="Proteomes" id="UP001161391"/>
    </source>
</evidence>